<dbReference type="EC" id="2.3.1.-" evidence="12"/>
<feature type="transmembrane region" description="Helical" evidence="12">
    <location>
        <begin position="20"/>
        <end position="37"/>
    </location>
</feature>
<feature type="transmembrane region" description="Helical" evidence="12">
    <location>
        <begin position="229"/>
        <end position="248"/>
    </location>
</feature>
<comment type="subcellular location">
    <subcellularLocation>
        <location evidence="1">Membrane</location>
        <topology evidence="1">Multi-pass membrane protein</topology>
    </subcellularLocation>
</comment>
<evidence type="ECO:0000256" key="3">
    <source>
        <dbReference type="ARBA" id="ARBA00022516"/>
    </source>
</evidence>
<keyword evidence="8 12" id="KW-0443">Lipid metabolism</keyword>
<comment type="caution">
    <text evidence="13">The sequence shown here is derived from an EMBL/GenBank/DDBJ whole genome shotgun (WGS) entry which is preliminary data.</text>
</comment>
<dbReference type="GO" id="GO:0042761">
    <property type="term" value="P:very long-chain fatty acid biosynthetic process"/>
    <property type="evidence" value="ECO:0007669"/>
    <property type="project" value="TreeGrafter"/>
</dbReference>
<evidence type="ECO:0000313" key="14">
    <source>
        <dbReference type="Proteomes" id="UP001219525"/>
    </source>
</evidence>
<comment type="catalytic activity">
    <reaction evidence="11">
        <text>a very-long-chain acyl-CoA + malonyl-CoA + H(+) = a very-long-chain 3-oxoacyl-CoA + CO2 + CoA</text>
        <dbReference type="Rhea" id="RHEA:32727"/>
        <dbReference type="ChEBI" id="CHEBI:15378"/>
        <dbReference type="ChEBI" id="CHEBI:16526"/>
        <dbReference type="ChEBI" id="CHEBI:57287"/>
        <dbReference type="ChEBI" id="CHEBI:57384"/>
        <dbReference type="ChEBI" id="CHEBI:90725"/>
        <dbReference type="ChEBI" id="CHEBI:90736"/>
        <dbReference type="EC" id="2.3.1.199"/>
    </reaction>
</comment>
<dbReference type="GO" id="GO:0034626">
    <property type="term" value="P:fatty acid elongation, polyunsaturated fatty acid"/>
    <property type="evidence" value="ECO:0007669"/>
    <property type="project" value="TreeGrafter"/>
</dbReference>
<dbReference type="EMBL" id="JARJCW010000036">
    <property type="protein sequence ID" value="KAJ7207606.1"/>
    <property type="molecule type" value="Genomic_DNA"/>
</dbReference>
<dbReference type="AlphaFoldDB" id="A0AAD6VB68"/>
<dbReference type="Proteomes" id="UP001219525">
    <property type="component" value="Unassembled WGS sequence"/>
</dbReference>
<evidence type="ECO:0000256" key="12">
    <source>
        <dbReference type="RuleBase" id="RU361115"/>
    </source>
</evidence>
<evidence type="ECO:0000256" key="8">
    <source>
        <dbReference type="ARBA" id="ARBA00023098"/>
    </source>
</evidence>
<feature type="transmembrane region" description="Helical" evidence="12">
    <location>
        <begin position="193"/>
        <end position="214"/>
    </location>
</feature>
<accession>A0AAD6VB68</accession>
<dbReference type="InterPro" id="IPR030457">
    <property type="entry name" value="ELO_CS"/>
</dbReference>
<dbReference type="GO" id="GO:0034625">
    <property type="term" value="P:fatty acid elongation, monounsaturated fatty acid"/>
    <property type="evidence" value="ECO:0007669"/>
    <property type="project" value="TreeGrafter"/>
</dbReference>
<keyword evidence="9 12" id="KW-0472">Membrane</keyword>
<evidence type="ECO:0000313" key="13">
    <source>
        <dbReference type="EMBL" id="KAJ7207606.1"/>
    </source>
</evidence>
<dbReference type="Pfam" id="PF01151">
    <property type="entry name" value="ELO"/>
    <property type="match status" value="1"/>
</dbReference>
<evidence type="ECO:0000256" key="6">
    <source>
        <dbReference type="ARBA" id="ARBA00022832"/>
    </source>
</evidence>
<gene>
    <name evidence="13" type="ORF">GGX14DRAFT_396428</name>
</gene>
<evidence type="ECO:0000256" key="1">
    <source>
        <dbReference type="ARBA" id="ARBA00004141"/>
    </source>
</evidence>
<dbReference type="PROSITE" id="PS01188">
    <property type="entry name" value="ELO"/>
    <property type="match status" value="1"/>
</dbReference>
<sequence length="325" mass="36851">MPLADLLLAAPPPPTPLSTTPVVVAALVGYLALIFGIQAAMKNHPPQKLNTLFKAHNFILSAGSLLLLILLLEEIVPIIWRNGIFNAMCAHESWTSRMEFYYMINYYFKYLEFLDTVFLAFKKKPLSFLHVFHHSATALLCYSQLVGKPSMSWTVIGLNLGVHVLMYYYYYATARGAKFWWKKYLTMMQIIQFIIDLFIGYFCSYTHLAAIYWADSMPYMGDCTGSKTTALFGCGLLTSYLGLFINFYRQTYKKGTKQPQANGIANGHTNGKLHQRTNADVCQRKPLRTGDISFLEDSFYGDIQAQVWTTSEQLRGHLLAVHVPG</sequence>
<dbReference type="PANTHER" id="PTHR11157:SF134">
    <property type="entry name" value="ELONGATION OF FATTY ACIDS PROTEIN 1-RELATED"/>
    <property type="match status" value="1"/>
</dbReference>
<proteinExistence type="inferred from homology"/>
<keyword evidence="10 12" id="KW-0275">Fatty acid biosynthesis</keyword>
<feature type="transmembrane region" description="Helical" evidence="12">
    <location>
        <begin position="151"/>
        <end position="172"/>
    </location>
</feature>
<dbReference type="InterPro" id="IPR002076">
    <property type="entry name" value="ELO_fam"/>
</dbReference>
<feature type="transmembrane region" description="Helical" evidence="12">
    <location>
        <begin position="58"/>
        <end position="80"/>
    </location>
</feature>
<keyword evidence="4 12" id="KW-0808">Transferase</keyword>
<dbReference type="PANTHER" id="PTHR11157">
    <property type="entry name" value="FATTY ACID ACYL TRANSFERASE-RELATED"/>
    <property type="match status" value="1"/>
</dbReference>
<keyword evidence="6 12" id="KW-0276">Fatty acid metabolism</keyword>
<dbReference type="GO" id="GO:0009922">
    <property type="term" value="F:fatty acid elongase activity"/>
    <property type="evidence" value="ECO:0007669"/>
    <property type="project" value="UniProtKB-EC"/>
</dbReference>
<dbReference type="GO" id="GO:0005789">
    <property type="term" value="C:endoplasmic reticulum membrane"/>
    <property type="evidence" value="ECO:0007669"/>
    <property type="project" value="TreeGrafter"/>
</dbReference>
<dbReference type="GO" id="GO:0019367">
    <property type="term" value="P:fatty acid elongation, saturated fatty acid"/>
    <property type="evidence" value="ECO:0007669"/>
    <property type="project" value="TreeGrafter"/>
</dbReference>
<comment type="similarity">
    <text evidence="2 12">Belongs to the ELO family.</text>
</comment>
<keyword evidence="7 12" id="KW-1133">Transmembrane helix</keyword>
<reference evidence="13" key="1">
    <citation type="submission" date="2023-03" db="EMBL/GenBank/DDBJ databases">
        <title>Massive genome expansion in bonnet fungi (Mycena s.s.) driven by repeated elements and novel gene families across ecological guilds.</title>
        <authorList>
            <consortium name="Lawrence Berkeley National Laboratory"/>
            <person name="Harder C.B."/>
            <person name="Miyauchi S."/>
            <person name="Viragh M."/>
            <person name="Kuo A."/>
            <person name="Thoen E."/>
            <person name="Andreopoulos B."/>
            <person name="Lu D."/>
            <person name="Skrede I."/>
            <person name="Drula E."/>
            <person name="Henrissat B."/>
            <person name="Morin E."/>
            <person name="Kohler A."/>
            <person name="Barry K."/>
            <person name="LaButti K."/>
            <person name="Morin E."/>
            <person name="Salamov A."/>
            <person name="Lipzen A."/>
            <person name="Mereny Z."/>
            <person name="Hegedus B."/>
            <person name="Baldrian P."/>
            <person name="Stursova M."/>
            <person name="Weitz H."/>
            <person name="Taylor A."/>
            <person name="Grigoriev I.V."/>
            <person name="Nagy L.G."/>
            <person name="Martin F."/>
            <person name="Kauserud H."/>
        </authorList>
    </citation>
    <scope>NUCLEOTIDE SEQUENCE</scope>
    <source>
        <strain evidence="13">9144</strain>
    </source>
</reference>
<protein>
    <recommendedName>
        <fullName evidence="12">Elongation of fatty acids protein</fullName>
        <ecNumber evidence="12">2.3.1.-</ecNumber>
    </recommendedName>
</protein>
<name>A0AAD6VB68_9AGAR</name>
<dbReference type="GO" id="GO:0030148">
    <property type="term" value="P:sphingolipid biosynthetic process"/>
    <property type="evidence" value="ECO:0007669"/>
    <property type="project" value="TreeGrafter"/>
</dbReference>
<evidence type="ECO:0000256" key="5">
    <source>
        <dbReference type="ARBA" id="ARBA00022692"/>
    </source>
</evidence>
<keyword evidence="14" id="KW-1185">Reference proteome</keyword>
<evidence type="ECO:0000256" key="9">
    <source>
        <dbReference type="ARBA" id="ARBA00023136"/>
    </source>
</evidence>
<evidence type="ECO:0000256" key="2">
    <source>
        <dbReference type="ARBA" id="ARBA00007263"/>
    </source>
</evidence>
<evidence type="ECO:0000256" key="10">
    <source>
        <dbReference type="ARBA" id="ARBA00023160"/>
    </source>
</evidence>
<organism evidence="13 14">
    <name type="scientific">Mycena pura</name>
    <dbReference type="NCBI Taxonomy" id="153505"/>
    <lineage>
        <taxon>Eukaryota</taxon>
        <taxon>Fungi</taxon>
        <taxon>Dikarya</taxon>
        <taxon>Basidiomycota</taxon>
        <taxon>Agaricomycotina</taxon>
        <taxon>Agaricomycetes</taxon>
        <taxon>Agaricomycetidae</taxon>
        <taxon>Agaricales</taxon>
        <taxon>Marasmiineae</taxon>
        <taxon>Mycenaceae</taxon>
        <taxon>Mycena</taxon>
    </lineage>
</organism>
<evidence type="ECO:0000256" key="7">
    <source>
        <dbReference type="ARBA" id="ARBA00022989"/>
    </source>
</evidence>
<keyword evidence="3 12" id="KW-0444">Lipid biosynthesis</keyword>
<keyword evidence="5 12" id="KW-0812">Transmembrane</keyword>
<evidence type="ECO:0000256" key="11">
    <source>
        <dbReference type="ARBA" id="ARBA00047375"/>
    </source>
</evidence>
<comment type="catalytic activity">
    <reaction evidence="12">
        <text>an acyl-CoA + malonyl-CoA + H(+) = a 3-oxoacyl-CoA + CO2 + CoA</text>
        <dbReference type="Rhea" id="RHEA:50252"/>
        <dbReference type="ChEBI" id="CHEBI:15378"/>
        <dbReference type="ChEBI" id="CHEBI:16526"/>
        <dbReference type="ChEBI" id="CHEBI:57287"/>
        <dbReference type="ChEBI" id="CHEBI:57384"/>
        <dbReference type="ChEBI" id="CHEBI:58342"/>
        <dbReference type="ChEBI" id="CHEBI:90726"/>
    </reaction>
    <physiologicalReaction direction="left-to-right" evidence="12">
        <dbReference type="Rhea" id="RHEA:50253"/>
    </physiologicalReaction>
</comment>
<evidence type="ECO:0000256" key="4">
    <source>
        <dbReference type="ARBA" id="ARBA00022679"/>
    </source>
</evidence>